<organism evidence="2 3">
    <name type="scientific">Hypocrea atroviridis (strain ATCC 20476 / IMI 206040)</name>
    <name type="common">Trichoderma atroviride</name>
    <dbReference type="NCBI Taxonomy" id="452589"/>
    <lineage>
        <taxon>Eukaryota</taxon>
        <taxon>Fungi</taxon>
        <taxon>Dikarya</taxon>
        <taxon>Ascomycota</taxon>
        <taxon>Pezizomycotina</taxon>
        <taxon>Sordariomycetes</taxon>
        <taxon>Hypocreomycetidae</taxon>
        <taxon>Hypocreales</taxon>
        <taxon>Hypocreaceae</taxon>
        <taxon>Trichoderma</taxon>
    </lineage>
</organism>
<dbReference type="GeneID" id="25782769"/>
<name>G9NWG5_HYPAI</name>
<sequence>MDAAGTTATSILYATYLFLVRAKKSREFEDEFERHQLKLDTLEMRLDAVRAILEERPEGQTISLAPIFDSAQRTLLRAQQDTAEIGAHTATPLSRMQWVIYRRDRCDRSIADISAVVTGLEGLVSNSRRWQGL</sequence>
<proteinExistence type="predicted"/>
<comment type="caution">
    <text evidence="2">The sequence shown here is derived from an EMBL/GenBank/DDBJ whole genome shotgun (WGS) entry which is preliminary data.</text>
</comment>
<dbReference type="KEGG" id="tatv:25782769"/>
<dbReference type="EMBL" id="ABDG02000024">
    <property type="protein sequence ID" value="EHK45323.1"/>
    <property type="molecule type" value="Genomic_DNA"/>
</dbReference>
<dbReference type="Proteomes" id="UP000005426">
    <property type="component" value="Unassembled WGS sequence"/>
</dbReference>
<dbReference type="AlphaFoldDB" id="G9NWG5"/>
<protein>
    <recommendedName>
        <fullName evidence="1">Prion-inhibition and propagation HeLo domain-containing protein</fullName>
    </recommendedName>
</protein>
<evidence type="ECO:0000313" key="3">
    <source>
        <dbReference type="Proteomes" id="UP000005426"/>
    </source>
</evidence>
<dbReference type="STRING" id="452589.G9NWG5"/>
<feature type="domain" description="Prion-inhibition and propagation HeLo" evidence="1">
    <location>
        <begin position="75"/>
        <end position="128"/>
    </location>
</feature>
<keyword evidence="3" id="KW-1185">Reference proteome</keyword>
<dbReference type="InterPro" id="IPR038305">
    <property type="entry name" value="HeLo_sf"/>
</dbReference>
<dbReference type="InterPro" id="IPR029498">
    <property type="entry name" value="HeLo_dom"/>
</dbReference>
<dbReference type="HOGENOM" id="CLU_1906989_0_0_1"/>
<dbReference type="RefSeq" id="XP_013943507.1">
    <property type="nucleotide sequence ID" value="XM_014088032.1"/>
</dbReference>
<dbReference type="Pfam" id="PF14479">
    <property type="entry name" value="HeLo"/>
    <property type="match status" value="1"/>
</dbReference>
<evidence type="ECO:0000259" key="1">
    <source>
        <dbReference type="Pfam" id="PF14479"/>
    </source>
</evidence>
<accession>G9NWG5</accession>
<dbReference type="OrthoDB" id="20872at2759"/>
<dbReference type="Gene3D" id="1.20.120.1020">
    <property type="entry name" value="Prion-inhibition and propagation, HeLo domain"/>
    <property type="match status" value="1"/>
</dbReference>
<evidence type="ECO:0000313" key="2">
    <source>
        <dbReference type="EMBL" id="EHK45323.1"/>
    </source>
</evidence>
<gene>
    <name evidence="2" type="ORF">TRIATDRAFT_308857</name>
</gene>
<reference evidence="2 3" key="1">
    <citation type="journal article" date="2011" name="Genome Biol.">
        <title>Comparative genome sequence analysis underscores mycoparasitism as the ancestral life style of Trichoderma.</title>
        <authorList>
            <person name="Kubicek C.P."/>
            <person name="Herrera-Estrella A."/>
            <person name="Seidl-Seiboth V."/>
            <person name="Martinez D.A."/>
            <person name="Druzhinina I.S."/>
            <person name="Thon M."/>
            <person name="Zeilinger S."/>
            <person name="Casas-Flores S."/>
            <person name="Horwitz B.A."/>
            <person name="Mukherjee P.K."/>
            <person name="Mukherjee M."/>
            <person name="Kredics L."/>
            <person name="Alcaraz L.D."/>
            <person name="Aerts A."/>
            <person name="Antal Z."/>
            <person name="Atanasova L."/>
            <person name="Cervantes-Badillo M.G."/>
            <person name="Challacombe J."/>
            <person name="Chertkov O."/>
            <person name="McCluskey K."/>
            <person name="Coulpier F."/>
            <person name="Deshpande N."/>
            <person name="von Doehren H."/>
            <person name="Ebbole D.J."/>
            <person name="Esquivel-Naranjo E.U."/>
            <person name="Fekete E."/>
            <person name="Flipphi M."/>
            <person name="Glaser F."/>
            <person name="Gomez-Rodriguez E.Y."/>
            <person name="Gruber S."/>
            <person name="Han C."/>
            <person name="Henrissat B."/>
            <person name="Hermosa R."/>
            <person name="Hernandez-Onate M."/>
            <person name="Karaffa L."/>
            <person name="Kosti I."/>
            <person name="Le Crom S."/>
            <person name="Lindquist E."/>
            <person name="Lucas S."/>
            <person name="Luebeck M."/>
            <person name="Luebeck P.S."/>
            <person name="Margeot A."/>
            <person name="Metz B."/>
            <person name="Misra M."/>
            <person name="Nevalainen H."/>
            <person name="Omann M."/>
            <person name="Packer N."/>
            <person name="Perrone G."/>
            <person name="Uresti-Rivera E.E."/>
            <person name="Salamov A."/>
            <person name="Schmoll M."/>
            <person name="Seiboth B."/>
            <person name="Shapiro H."/>
            <person name="Sukno S."/>
            <person name="Tamayo-Ramos J.A."/>
            <person name="Tisch D."/>
            <person name="Wiest A."/>
            <person name="Wilkinson H.H."/>
            <person name="Zhang M."/>
            <person name="Coutinho P.M."/>
            <person name="Kenerley C.M."/>
            <person name="Monte E."/>
            <person name="Baker S.E."/>
            <person name="Grigoriev I.V."/>
        </authorList>
    </citation>
    <scope>NUCLEOTIDE SEQUENCE [LARGE SCALE GENOMIC DNA]</scope>
    <source>
        <strain evidence="3">ATCC 20476 / IMI 206040</strain>
    </source>
</reference>